<protein>
    <submittedName>
        <fullName evidence="3">Uncharacterized protein</fullName>
    </submittedName>
</protein>
<keyword evidence="1" id="KW-0175">Coiled coil</keyword>
<comment type="caution">
    <text evidence="3">The sequence shown here is derived from an EMBL/GenBank/DDBJ whole genome shotgun (WGS) entry which is preliminary data.</text>
</comment>
<feature type="compositionally biased region" description="Polar residues" evidence="2">
    <location>
        <begin position="115"/>
        <end position="152"/>
    </location>
</feature>
<proteinExistence type="predicted"/>
<accession>A0ABR4PKD5</accession>
<evidence type="ECO:0000313" key="4">
    <source>
        <dbReference type="Proteomes" id="UP001629113"/>
    </source>
</evidence>
<feature type="coiled-coil region" evidence="1">
    <location>
        <begin position="13"/>
        <end position="60"/>
    </location>
</feature>
<dbReference type="EMBL" id="JBFCZG010000004">
    <property type="protein sequence ID" value="KAL3423396.1"/>
    <property type="molecule type" value="Genomic_DNA"/>
</dbReference>
<feature type="region of interest" description="Disordered" evidence="2">
    <location>
        <begin position="239"/>
        <end position="281"/>
    </location>
</feature>
<keyword evidence="4" id="KW-1185">Reference proteome</keyword>
<feature type="region of interest" description="Disordered" evidence="2">
    <location>
        <begin position="104"/>
        <end position="152"/>
    </location>
</feature>
<organism evidence="3 4">
    <name type="scientific">Phlyctema vagabunda</name>
    <dbReference type="NCBI Taxonomy" id="108571"/>
    <lineage>
        <taxon>Eukaryota</taxon>
        <taxon>Fungi</taxon>
        <taxon>Dikarya</taxon>
        <taxon>Ascomycota</taxon>
        <taxon>Pezizomycotina</taxon>
        <taxon>Leotiomycetes</taxon>
        <taxon>Helotiales</taxon>
        <taxon>Dermateaceae</taxon>
        <taxon>Phlyctema</taxon>
    </lineage>
</organism>
<evidence type="ECO:0000313" key="3">
    <source>
        <dbReference type="EMBL" id="KAL3423396.1"/>
    </source>
</evidence>
<feature type="region of interest" description="Disordered" evidence="2">
    <location>
        <begin position="183"/>
        <end position="202"/>
    </location>
</feature>
<dbReference type="Proteomes" id="UP001629113">
    <property type="component" value="Unassembled WGS sequence"/>
</dbReference>
<reference evidence="3 4" key="1">
    <citation type="submission" date="2024-06" db="EMBL/GenBank/DDBJ databases">
        <title>Complete genome of Phlyctema vagabunda strain 19-DSS-EL-015.</title>
        <authorList>
            <person name="Fiorenzani C."/>
        </authorList>
    </citation>
    <scope>NUCLEOTIDE SEQUENCE [LARGE SCALE GENOMIC DNA]</scope>
    <source>
        <strain evidence="3 4">19-DSS-EL-015</strain>
    </source>
</reference>
<evidence type="ECO:0000256" key="2">
    <source>
        <dbReference type="SAM" id="MobiDB-lite"/>
    </source>
</evidence>
<evidence type="ECO:0000256" key="1">
    <source>
        <dbReference type="SAM" id="Coils"/>
    </source>
</evidence>
<name>A0ABR4PKD5_9HELO</name>
<sequence>MGRISEPAKVLKAHRARQLKRQVERKAKDVRAETIRATRIKNIKSKYEDKIKKLRAQEDQEIASLTERWDLGEKEILLKRDAEDEEDMQIYLAALEHLAETSSRALPLRVRDPQTPDTESQGDGNDELQTPKSDMSNGGTTETQDSSPAETTPARSIFELRREANMAANQALLGEISPLVPGRKRTRLTRSSGASVPTTTTRRNASRAAKDAAIKSIHGYKNVKSEEDSDEEVTLTLRKTLKSEEDGNEEPMLLPSKTLKSEEDSDEEVMLTPSKRLKTTL</sequence>
<gene>
    <name evidence="3" type="ORF">PVAG01_05143</name>
</gene>